<dbReference type="EMBL" id="OBMQ01000006">
    <property type="protein sequence ID" value="SOC11200.1"/>
    <property type="molecule type" value="Genomic_DNA"/>
</dbReference>
<dbReference type="Gene3D" id="1.25.10.10">
    <property type="entry name" value="Leucine-rich Repeat Variant"/>
    <property type="match status" value="1"/>
</dbReference>
<accession>A0A285STV1</accession>
<organism evidence="1 2">
    <name type="scientific">Ureibacillus xyleni</name>
    <dbReference type="NCBI Taxonomy" id="614648"/>
    <lineage>
        <taxon>Bacteria</taxon>
        <taxon>Bacillati</taxon>
        <taxon>Bacillota</taxon>
        <taxon>Bacilli</taxon>
        <taxon>Bacillales</taxon>
        <taxon>Caryophanaceae</taxon>
        <taxon>Ureibacillus</taxon>
    </lineage>
</organism>
<evidence type="ECO:0000313" key="2">
    <source>
        <dbReference type="Proteomes" id="UP000219636"/>
    </source>
</evidence>
<dbReference type="Proteomes" id="UP000219636">
    <property type="component" value="Unassembled WGS sequence"/>
</dbReference>
<evidence type="ECO:0008006" key="3">
    <source>
        <dbReference type="Google" id="ProtNLM"/>
    </source>
</evidence>
<dbReference type="SUPFAM" id="SSF48371">
    <property type="entry name" value="ARM repeat"/>
    <property type="match status" value="1"/>
</dbReference>
<reference evidence="2" key="1">
    <citation type="submission" date="2017-08" db="EMBL/GenBank/DDBJ databases">
        <authorList>
            <person name="Varghese N."/>
            <person name="Submissions S."/>
        </authorList>
    </citation>
    <scope>NUCLEOTIDE SEQUENCE [LARGE SCALE GENOMIC DNA]</scope>
    <source>
        <strain evidence="2">JC22</strain>
    </source>
</reference>
<gene>
    <name evidence="1" type="ORF">SAMN05880501_106101</name>
</gene>
<name>A0A285STV1_9BACL</name>
<keyword evidence="2" id="KW-1185">Reference proteome</keyword>
<dbReference type="InterPro" id="IPR016024">
    <property type="entry name" value="ARM-type_fold"/>
</dbReference>
<dbReference type="InterPro" id="IPR011989">
    <property type="entry name" value="ARM-like"/>
</dbReference>
<proteinExistence type="predicted"/>
<dbReference type="RefSeq" id="WP_097073601.1">
    <property type="nucleotide sequence ID" value="NZ_OBMQ01000006.1"/>
</dbReference>
<protein>
    <recommendedName>
        <fullName evidence="3">HEAT repeat protein</fullName>
    </recommendedName>
</protein>
<dbReference type="AlphaFoldDB" id="A0A285STV1"/>
<dbReference type="OrthoDB" id="2733362at2"/>
<sequence>MTIVNRLATQLDRRDEEPNIELAQELVRENNIEGIHEIIHNLTNKNKKIQQDCIKVAYEIGNLKPKLISQYAPTFITLLKSPNNRLVWGSMQALAIIAKEVPEILMEQVHSIKLAIKNGSVITVDKGVLTLALLASINKENNEKIFPFLMDHLRTCRTKEIPQHSESIMIAVTDSNKEEFLNILQEREQYLTKPQHKRVAAIIKQFTT</sequence>
<evidence type="ECO:0000313" key="1">
    <source>
        <dbReference type="EMBL" id="SOC11200.1"/>
    </source>
</evidence>